<proteinExistence type="predicted"/>
<dbReference type="EMBL" id="LAZR01017579">
    <property type="protein sequence ID" value="KKL99821.1"/>
    <property type="molecule type" value="Genomic_DNA"/>
</dbReference>
<gene>
    <name evidence="1" type="ORF">LCGC14_1810540</name>
</gene>
<organism evidence="1">
    <name type="scientific">marine sediment metagenome</name>
    <dbReference type="NCBI Taxonomy" id="412755"/>
    <lineage>
        <taxon>unclassified sequences</taxon>
        <taxon>metagenomes</taxon>
        <taxon>ecological metagenomes</taxon>
    </lineage>
</organism>
<evidence type="ECO:0000313" key="1">
    <source>
        <dbReference type="EMBL" id="KKL99821.1"/>
    </source>
</evidence>
<reference evidence="1" key="1">
    <citation type="journal article" date="2015" name="Nature">
        <title>Complex archaea that bridge the gap between prokaryotes and eukaryotes.</title>
        <authorList>
            <person name="Spang A."/>
            <person name="Saw J.H."/>
            <person name="Jorgensen S.L."/>
            <person name="Zaremba-Niedzwiedzka K."/>
            <person name="Martijn J."/>
            <person name="Lind A.E."/>
            <person name="van Eijk R."/>
            <person name="Schleper C."/>
            <person name="Guy L."/>
            <person name="Ettema T.J."/>
        </authorList>
    </citation>
    <scope>NUCLEOTIDE SEQUENCE</scope>
</reference>
<protein>
    <submittedName>
        <fullName evidence="1">Uncharacterized protein</fullName>
    </submittedName>
</protein>
<comment type="caution">
    <text evidence="1">The sequence shown here is derived from an EMBL/GenBank/DDBJ whole genome shotgun (WGS) entry which is preliminary data.</text>
</comment>
<name>A0A0F9H9Z2_9ZZZZ</name>
<accession>A0A0F9H9Z2</accession>
<sequence length="54" mass="6531">MRINNKEMKRPYLTEFERFLICAGTVNGSAIMLRFRWKQFLQALSKIKIIIRKK</sequence>
<dbReference type="AlphaFoldDB" id="A0A0F9H9Z2"/>